<evidence type="ECO:0000256" key="2">
    <source>
        <dbReference type="ARBA" id="ARBA00008488"/>
    </source>
</evidence>
<feature type="binding site" evidence="7">
    <location>
        <position position="187"/>
    </location>
    <ligand>
        <name>Zn(2+)</name>
        <dbReference type="ChEBI" id="CHEBI:29105"/>
    </ligand>
</feature>
<reference evidence="9 10" key="1">
    <citation type="submission" date="2019-07" db="EMBL/GenBank/DDBJ databases">
        <title>The pathways for chlorine oxyanion respiration interact through the shared metabolite chlorate.</title>
        <authorList>
            <person name="Barnum T.P."/>
            <person name="Cheng Y."/>
            <person name="Hill K.A."/>
            <person name="Lucas L.N."/>
            <person name="Carlson H.K."/>
            <person name="Coates J.D."/>
        </authorList>
    </citation>
    <scope>NUCLEOTIDE SEQUENCE [LARGE SCALE GENOMIC DNA]</scope>
    <source>
        <strain evidence="9">BK-3</strain>
    </source>
</reference>
<dbReference type="InterPro" id="IPR004254">
    <property type="entry name" value="AdipoR/HlyIII-related"/>
</dbReference>
<comment type="similarity">
    <text evidence="2">Belongs to the UPF0073 (Hly-III) family.</text>
</comment>
<feature type="transmembrane region" description="Helical" evidence="8">
    <location>
        <begin position="12"/>
        <end position="30"/>
    </location>
</feature>
<accession>A0A558CWN1</accession>
<feature type="transmembrane region" description="Helical" evidence="8">
    <location>
        <begin position="150"/>
        <end position="173"/>
    </location>
</feature>
<evidence type="ECO:0000256" key="8">
    <source>
        <dbReference type="SAM" id="Phobius"/>
    </source>
</evidence>
<keyword evidence="7" id="KW-0862">Zinc</keyword>
<dbReference type="AlphaFoldDB" id="A0A558CWN1"/>
<gene>
    <name evidence="9" type="ORF">FHK82_12420</name>
</gene>
<dbReference type="GO" id="GO:0140911">
    <property type="term" value="F:pore-forming activity"/>
    <property type="evidence" value="ECO:0007669"/>
    <property type="project" value="InterPro"/>
</dbReference>
<comment type="caution">
    <text evidence="9">The sequence shown here is derived from an EMBL/GenBank/DDBJ whole genome shotgun (WGS) entry which is preliminary data.</text>
</comment>
<evidence type="ECO:0000256" key="3">
    <source>
        <dbReference type="ARBA" id="ARBA00022475"/>
    </source>
</evidence>
<feature type="binding site" evidence="7">
    <location>
        <position position="183"/>
    </location>
    <ligand>
        <name>Zn(2+)</name>
        <dbReference type="ChEBI" id="CHEBI:29105"/>
    </ligand>
</feature>
<dbReference type="GO" id="GO:0005886">
    <property type="term" value="C:plasma membrane"/>
    <property type="evidence" value="ECO:0007669"/>
    <property type="project" value="UniProtKB-SubCell"/>
</dbReference>
<feature type="transmembrane region" description="Helical" evidence="8">
    <location>
        <begin position="127"/>
        <end position="144"/>
    </location>
</feature>
<evidence type="ECO:0000256" key="1">
    <source>
        <dbReference type="ARBA" id="ARBA00004651"/>
    </source>
</evidence>
<dbReference type="NCBIfam" id="TIGR01065">
    <property type="entry name" value="hlyIII"/>
    <property type="match status" value="1"/>
</dbReference>
<keyword evidence="3" id="KW-1003">Cell membrane</keyword>
<dbReference type="Pfam" id="PF03006">
    <property type="entry name" value="HlyIII"/>
    <property type="match status" value="1"/>
</dbReference>
<keyword evidence="5 8" id="KW-1133">Transmembrane helix</keyword>
<dbReference type="InterPro" id="IPR005744">
    <property type="entry name" value="Hy-lIII"/>
</dbReference>
<evidence type="ECO:0000256" key="6">
    <source>
        <dbReference type="ARBA" id="ARBA00023136"/>
    </source>
</evidence>
<protein>
    <submittedName>
        <fullName evidence="9">Hemolysin III family protein</fullName>
    </submittedName>
</protein>
<sequence>MSKSERFNSISHLVGAALALAGAVALVVVASRGGDVYRIVSFSIYGATLFLLYLISTIYHGLPPGRAKRVFRVLDHQAIYLLIAGSYTPFTLISLEGIVGWWMFGAIWGMAVLGLVLDALPRHGLRVLPMIIYFVMGWLILLAIKPLLVALPLAGFVWLLTGGLLYSSGIVFYTLDKRYPWMHGVWHLFVLGGSISHYVAILVYV</sequence>
<organism evidence="9 10">
    <name type="scientific">Sedimenticola thiotaurini</name>
    <dbReference type="NCBI Taxonomy" id="1543721"/>
    <lineage>
        <taxon>Bacteria</taxon>
        <taxon>Pseudomonadati</taxon>
        <taxon>Pseudomonadota</taxon>
        <taxon>Gammaproteobacteria</taxon>
        <taxon>Chromatiales</taxon>
        <taxon>Sedimenticolaceae</taxon>
        <taxon>Sedimenticola</taxon>
    </lineage>
</organism>
<dbReference type="PANTHER" id="PTHR20855:SF3">
    <property type="entry name" value="LD03007P"/>
    <property type="match status" value="1"/>
</dbReference>
<comment type="subcellular location">
    <subcellularLocation>
        <location evidence="1">Cell membrane</location>
        <topology evidence="1">Multi-pass membrane protein</topology>
    </subcellularLocation>
</comment>
<evidence type="ECO:0000256" key="5">
    <source>
        <dbReference type="ARBA" id="ARBA00022989"/>
    </source>
</evidence>
<feature type="binding site" evidence="7">
    <location>
        <position position="60"/>
    </location>
    <ligand>
        <name>Zn(2+)</name>
        <dbReference type="ChEBI" id="CHEBI:29105"/>
    </ligand>
</feature>
<dbReference type="PANTHER" id="PTHR20855">
    <property type="entry name" value="ADIPOR/PROGESTIN RECEPTOR-RELATED"/>
    <property type="match status" value="1"/>
</dbReference>
<keyword evidence="4 8" id="KW-0812">Transmembrane</keyword>
<evidence type="ECO:0000313" key="10">
    <source>
        <dbReference type="Proteomes" id="UP000317355"/>
    </source>
</evidence>
<dbReference type="Proteomes" id="UP000317355">
    <property type="component" value="Unassembled WGS sequence"/>
</dbReference>
<evidence type="ECO:0000313" key="9">
    <source>
        <dbReference type="EMBL" id="TVT53184.1"/>
    </source>
</evidence>
<proteinExistence type="inferred from homology"/>
<feature type="transmembrane region" description="Helical" evidence="8">
    <location>
        <begin position="101"/>
        <end position="120"/>
    </location>
</feature>
<keyword evidence="7" id="KW-0479">Metal-binding</keyword>
<dbReference type="GO" id="GO:0046872">
    <property type="term" value="F:metal ion binding"/>
    <property type="evidence" value="ECO:0007669"/>
    <property type="project" value="UniProtKB-KW"/>
</dbReference>
<evidence type="ECO:0000256" key="7">
    <source>
        <dbReference type="PIRSR" id="PIRSR604254-1"/>
    </source>
</evidence>
<name>A0A558CWN1_9GAMM</name>
<feature type="transmembrane region" description="Helical" evidence="8">
    <location>
        <begin position="185"/>
        <end position="204"/>
    </location>
</feature>
<evidence type="ECO:0000256" key="4">
    <source>
        <dbReference type="ARBA" id="ARBA00022692"/>
    </source>
</evidence>
<feature type="transmembrane region" description="Helical" evidence="8">
    <location>
        <begin position="36"/>
        <end position="56"/>
    </location>
</feature>
<dbReference type="EMBL" id="VMRY01000060">
    <property type="protein sequence ID" value="TVT53184.1"/>
    <property type="molecule type" value="Genomic_DNA"/>
</dbReference>
<keyword evidence="6 8" id="KW-0472">Membrane</keyword>